<name>A0A8H9MVI4_VIBVL</name>
<comment type="caution">
    <text evidence="1">The sequence shown here is derived from an EMBL/GenBank/DDBJ whole genome shotgun (WGS) entry which is preliminary data.</text>
</comment>
<reference evidence="1" key="1">
    <citation type="journal article" date="2018" name="Genome Biol.">
        <title>SKESA: strategic k-mer extension for scrupulous assemblies.</title>
        <authorList>
            <person name="Souvorov A."/>
            <person name="Agarwala R."/>
            <person name="Lipman D.J."/>
        </authorList>
    </citation>
    <scope>NUCLEOTIDE SEQUENCE</scope>
    <source>
        <strain evidence="1">BCW_3452</strain>
    </source>
</reference>
<organism evidence="1">
    <name type="scientific">Vibrio vulnificus</name>
    <dbReference type="NCBI Taxonomy" id="672"/>
    <lineage>
        <taxon>Bacteria</taxon>
        <taxon>Pseudomonadati</taxon>
        <taxon>Pseudomonadota</taxon>
        <taxon>Gammaproteobacteria</taxon>
        <taxon>Vibrionales</taxon>
        <taxon>Vibrionaceae</taxon>
        <taxon>Vibrio</taxon>
    </lineage>
</organism>
<dbReference type="Proteomes" id="UP000863257">
    <property type="component" value="Unassembled WGS sequence"/>
</dbReference>
<protein>
    <submittedName>
        <fullName evidence="1">Uncharacterized protein</fullName>
    </submittedName>
</protein>
<evidence type="ECO:0000313" key="1">
    <source>
        <dbReference type="EMBL" id="HAS8538437.1"/>
    </source>
</evidence>
<sequence>MLKKNYAGLVVATLFTGSAIGAQQELSLTIQSTNHEIGNETFSNQAQSSIGFRQIHSFNDFSLELDTSFSSIKIPDISYKKLYTSLLLSPALGDKTLIDFKAGIGAVTHFDLQYGSSNKSISASPTVTGTATINKKLFGHNFYLTNSLTSTIAPSSLIESSAKYECSSGVKKGRFDFSVGYKREKLKLGFNNYTNLSSDGLFISTKITF</sequence>
<reference evidence="1" key="2">
    <citation type="submission" date="2019-01" db="EMBL/GenBank/DDBJ databases">
        <authorList>
            <consortium name="NCBI Pathogen Detection Project"/>
        </authorList>
    </citation>
    <scope>NUCLEOTIDE SEQUENCE</scope>
    <source>
        <strain evidence="1">BCW_3452</strain>
    </source>
</reference>
<accession>A0A8H9MVI4</accession>
<dbReference type="AlphaFoldDB" id="A0A8H9MVI4"/>
<gene>
    <name evidence="1" type="ORF">I7730_01320</name>
</gene>
<dbReference type="EMBL" id="DACRBY010000001">
    <property type="protein sequence ID" value="HAS8538437.1"/>
    <property type="molecule type" value="Genomic_DNA"/>
</dbReference>
<proteinExistence type="predicted"/>